<dbReference type="EMBL" id="JACKXE010000001">
    <property type="protein sequence ID" value="MBB6628119.1"/>
    <property type="molecule type" value="Genomic_DNA"/>
</dbReference>
<accession>A0A7X0RGY0</accession>
<protein>
    <submittedName>
        <fullName evidence="3">DUF3558 family protein</fullName>
    </submittedName>
</protein>
<feature type="signal peptide" evidence="2">
    <location>
        <begin position="1"/>
        <end position="17"/>
    </location>
</feature>
<feature type="compositionally biased region" description="Low complexity" evidence="1">
    <location>
        <begin position="24"/>
        <end position="48"/>
    </location>
</feature>
<keyword evidence="4" id="KW-1185">Reference proteome</keyword>
<keyword evidence="2" id="KW-0732">Signal</keyword>
<dbReference type="Proteomes" id="UP000523955">
    <property type="component" value="Unassembled WGS sequence"/>
</dbReference>
<evidence type="ECO:0000256" key="1">
    <source>
        <dbReference type="SAM" id="MobiDB-lite"/>
    </source>
</evidence>
<name>A0A7X0RGY0_9ACTN</name>
<evidence type="ECO:0000313" key="4">
    <source>
        <dbReference type="Proteomes" id="UP000523955"/>
    </source>
</evidence>
<feature type="chain" id="PRO_5039456002" evidence="2">
    <location>
        <begin position="18"/>
        <end position="186"/>
    </location>
</feature>
<comment type="caution">
    <text evidence="3">The sequence shown here is derived from an EMBL/GenBank/DDBJ whole genome shotgun (WGS) entry which is preliminary data.</text>
</comment>
<organism evidence="3 4">
    <name type="scientific">Nocardioides luti</name>
    <dbReference type="NCBI Taxonomy" id="2761101"/>
    <lineage>
        <taxon>Bacteria</taxon>
        <taxon>Bacillati</taxon>
        <taxon>Actinomycetota</taxon>
        <taxon>Actinomycetes</taxon>
        <taxon>Propionibacteriales</taxon>
        <taxon>Nocardioidaceae</taxon>
        <taxon>Nocardioides</taxon>
    </lineage>
</organism>
<reference evidence="3 4" key="1">
    <citation type="submission" date="2020-08" db="EMBL/GenBank/DDBJ databases">
        <authorList>
            <person name="Seo M.-J."/>
        </authorList>
    </citation>
    <scope>NUCLEOTIDE SEQUENCE [LARGE SCALE GENOMIC DNA]</scope>
    <source>
        <strain evidence="3 4">KIGAM211</strain>
    </source>
</reference>
<evidence type="ECO:0000313" key="3">
    <source>
        <dbReference type="EMBL" id="MBB6628119.1"/>
    </source>
</evidence>
<dbReference type="RefSeq" id="WP_185253204.1">
    <property type="nucleotide sequence ID" value="NZ_JACKXE010000001.1"/>
</dbReference>
<dbReference type="AlphaFoldDB" id="A0A7X0RGY0"/>
<sequence>MRAYAATLALLLPLALASCSSEDSQPGAAASPEPSASPSASTSASTAPAFNPCRDLAAGRVGRALGAEVTKETGSPDNPRCAFLPVRKGGPTLNVTYGVFTGDFEDAWDSMGQLDGTVTDVDLPEAGAARLVVNTRRKAVLVTGFVQVNGLIETVNAIMLAPYDRDAVVGTTRDVMATLAKKAPAA</sequence>
<proteinExistence type="predicted"/>
<evidence type="ECO:0000256" key="2">
    <source>
        <dbReference type="SAM" id="SignalP"/>
    </source>
</evidence>
<gene>
    <name evidence="3" type="ORF">H5V45_12390</name>
</gene>
<feature type="region of interest" description="Disordered" evidence="1">
    <location>
        <begin position="22"/>
        <end position="48"/>
    </location>
</feature>
<dbReference type="PROSITE" id="PS51257">
    <property type="entry name" value="PROKAR_LIPOPROTEIN"/>
    <property type="match status" value="1"/>
</dbReference>